<evidence type="ECO:0000313" key="2">
    <source>
        <dbReference type="Proteomes" id="UP000799778"/>
    </source>
</evidence>
<dbReference type="Proteomes" id="UP000799778">
    <property type="component" value="Unassembled WGS sequence"/>
</dbReference>
<reference evidence="1" key="1">
    <citation type="journal article" date="2020" name="Stud. Mycol.">
        <title>101 Dothideomycetes genomes: a test case for predicting lifestyles and emergence of pathogens.</title>
        <authorList>
            <person name="Haridas S."/>
            <person name="Albert R."/>
            <person name="Binder M."/>
            <person name="Bloem J."/>
            <person name="Labutti K."/>
            <person name="Salamov A."/>
            <person name="Andreopoulos B."/>
            <person name="Baker S."/>
            <person name="Barry K."/>
            <person name="Bills G."/>
            <person name="Bluhm B."/>
            <person name="Cannon C."/>
            <person name="Castanera R."/>
            <person name="Culley D."/>
            <person name="Daum C."/>
            <person name="Ezra D."/>
            <person name="Gonzalez J."/>
            <person name="Henrissat B."/>
            <person name="Kuo A."/>
            <person name="Liang C."/>
            <person name="Lipzen A."/>
            <person name="Lutzoni F."/>
            <person name="Magnuson J."/>
            <person name="Mondo S."/>
            <person name="Nolan M."/>
            <person name="Ohm R."/>
            <person name="Pangilinan J."/>
            <person name="Park H.-J."/>
            <person name="Ramirez L."/>
            <person name="Alfaro M."/>
            <person name="Sun H."/>
            <person name="Tritt A."/>
            <person name="Yoshinaga Y."/>
            <person name="Zwiers L.-H."/>
            <person name="Turgeon B."/>
            <person name="Goodwin S."/>
            <person name="Spatafora J."/>
            <person name="Crous P."/>
            <person name="Grigoriev I."/>
        </authorList>
    </citation>
    <scope>NUCLEOTIDE SEQUENCE</scope>
    <source>
        <strain evidence="1">CBS 175.79</strain>
    </source>
</reference>
<sequence>MHDGGEWWLTGTLIRTFVYFPFEVVEQFSSMSLEYVCCLLCASCPVNRVAANTECDRDRPRIFEPGNFLSLVSGRRSHLASREYVRPVDQIGEVLPSWSLRPFPRPYWSSYIHTSTITSPKKDQRHMRLIHIPYVFAGGVRMVSREKFLFPPPHTLHQYDNTHTERPSSIHRKGVVAAVVPRAKPNSRISSRSMADGGQASPHPICIQLSLPACLLCLYPAHTACNQTFRHTRFSRRICIFSFSSRSPARPPVPMSSKCSS</sequence>
<evidence type="ECO:0000313" key="1">
    <source>
        <dbReference type="EMBL" id="KAF2018165.1"/>
    </source>
</evidence>
<protein>
    <submittedName>
        <fullName evidence="1">Uncharacterized protein</fullName>
    </submittedName>
</protein>
<organism evidence="1 2">
    <name type="scientific">Aaosphaeria arxii CBS 175.79</name>
    <dbReference type="NCBI Taxonomy" id="1450172"/>
    <lineage>
        <taxon>Eukaryota</taxon>
        <taxon>Fungi</taxon>
        <taxon>Dikarya</taxon>
        <taxon>Ascomycota</taxon>
        <taxon>Pezizomycotina</taxon>
        <taxon>Dothideomycetes</taxon>
        <taxon>Pleosporomycetidae</taxon>
        <taxon>Pleosporales</taxon>
        <taxon>Pleosporales incertae sedis</taxon>
        <taxon>Aaosphaeria</taxon>
    </lineage>
</organism>
<proteinExistence type="predicted"/>
<keyword evidence="2" id="KW-1185">Reference proteome</keyword>
<dbReference type="AlphaFoldDB" id="A0A6A5XXW8"/>
<accession>A0A6A5XXW8</accession>
<dbReference type="EMBL" id="ML978068">
    <property type="protein sequence ID" value="KAF2018165.1"/>
    <property type="molecule type" value="Genomic_DNA"/>
</dbReference>
<dbReference type="GeneID" id="54278838"/>
<dbReference type="RefSeq" id="XP_033386504.1">
    <property type="nucleotide sequence ID" value="XM_033521441.1"/>
</dbReference>
<gene>
    <name evidence="1" type="ORF">BU24DRAFT_166224</name>
</gene>
<name>A0A6A5XXW8_9PLEO</name>